<dbReference type="KEGG" id="sya:A6768_15910"/>
<feature type="transmembrane region" description="Helical" evidence="1">
    <location>
        <begin position="16"/>
        <end position="35"/>
    </location>
</feature>
<reference evidence="2 3" key="1">
    <citation type="submission" date="2017-10" db="EMBL/GenBank/DDBJ databases">
        <title>Sphingobium yanoikuyae S72.</title>
        <authorList>
            <person name="Sanchez E."/>
            <person name="Bustos P."/>
            <person name="Mendoza P."/>
            <person name="Guo X."/>
            <person name="Mendoza A."/>
        </authorList>
    </citation>
    <scope>NUCLEOTIDE SEQUENCE [LARGE SCALE GENOMIC DNA]</scope>
    <source>
        <strain evidence="2 3">S72</strain>
    </source>
</reference>
<accession>A0A291N2G5</accession>
<organism evidence="2 3">
    <name type="scientific">Sphingobium yanoikuyae</name>
    <name type="common">Sphingomonas yanoikuyae</name>
    <dbReference type="NCBI Taxonomy" id="13690"/>
    <lineage>
        <taxon>Bacteria</taxon>
        <taxon>Pseudomonadati</taxon>
        <taxon>Pseudomonadota</taxon>
        <taxon>Alphaproteobacteria</taxon>
        <taxon>Sphingomonadales</taxon>
        <taxon>Sphingomonadaceae</taxon>
        <taxon>Sphingobium</taxon>
    </lineage>
</organism>
<evidence type="ECO:0000313" key="3">
    <source>
        <dbReference type="Proteomes" id="UP000219422"/>
    </source>
</evidence>
<keyword evidence="1" id="KW-1133">Transmembrane helix</keyword>
<evidence type="ECO:0000256" key="1">
    <source>
        <dbReference type="SAM" id="Phobius"/>
    </source>
</evidence>
<feature type="transmembrane region" description="Helical" evidence="1">
    <location>
        <begin position="74"/>
        <end position="93"/>
    </location>
</feature>
<feature type="transmembrane region" description="Helical" evidence="1">
    <location>
        <begin position="99"/>
        <end position="120"/>
    </location>
</feature>
<name>A0A291N2G5_SPHYA</name>
<keyword evidence="1" id="KW-0472">Membrane</keyword>
<dbReference type="AlphaFoldDB" id="A0A291N2G5"/>
<dbReference type="Proteomes" id="UP000219422">
    <property type="component" value="Chromosome"/>
</dbReference>
<dbReference type="GeneID" id="57778325"/>
<protein>
    <submittedName>
        <fullName evidence="2">Uncharacterized protein</fullName>
    </submittedName>
</protein>
<dbReference type="RefSeq" id="WP_097384291.1">
    <property type="nucleotide sequence ID" value="NZ_CP023741.1"/>
</dbReference>
<keyword evidence="1" id="KW-0812">Transmembrane</keyword>
<sequence length="129" mass="14204">MAVLSIPHFVARSVNFMFLALHGFQFLSYLSWYFLEDRVGAGTDETIAWLSAGTAVLYLCNMLFLVPHRAWARMALVTPNILIALLGLPALMVGFADPVAWGFLVLFVTPCAAALIGFALDDMPRRSPL</sequence>
<gene>
    <name evidence="2" type="ORF">A6768_15910</name>
</gene>
<evidence type="ECO:0000313" key="2">
    <source>
        <dbReference type="EMBL" id="ATI81328.1"/>
    </source>
</evidence>
<proteinExistence type="predicted"/>
<feature type="transmembrane region" description="Helical" evidence="1">
    <location>
        <begin position="47"/>
        <end position="67"/>
    </location>
</feature>
<dbReference type="EMBL" id="CP023741">
    <property type="protein sequence ID" value="ATI81328.1"/>
    <property type="molecule type" value="Genomic_DNA"/>
</dbReference>